<dbReference type="Pfam" id="PF13174">
    <property type="entry name" value="TPR_6"/>
    <property type="match status" value="2"/>
</dbReference>
<proteinExistence type="predicted"/>
<evidence type="ECO:0000313" key="3">
    <source>
        <dbReference type="Proteomes" id="UP000670527"/>
    </source>
</evidence>
<feature type="compositionally biased region" description="Low complexity" evidence="1">
    <location>
        <begin position="828"/>
        <end position="842"/>
    </location>
</feature>
<evidence type="ECO:0000313" key="2">
    <source>
        <dbReference type="EMBL" id="MBO3272807.1"/>
    </source>
</evidence>
<accession>A0ABS3TGM6</accession>
<dbReference type="Proteomes" id="UP000670527">
    <property type="component" value="Unassembled WGS sequence"/>
</dbReference>
<evidence type="ECO:0000256" key="1">
    <source>
        <dbReference type="SAM" id="MobiDB-lite"/>
    </source>
</evidence>
<dbReference type="SUPFAM" id="SSF48452">
    <property type="entry name" value="TPR-like"/>
    <property type="match status" value="2"/>
</dbReference>
<sequence>MPLITLLPFRLLSVLAGCLLLGVFLTACSSENRSLVGHAYDNVVARDNAYFLAREKMRAVEADLYKARVNDYNHVLSLFPTLDEATATRLAADLDDIIKKASLPIQHRPGSDWTDDAYLLVGKARFYKMEYEDAVKTFRFINTTSPDINTRHAALIWLMRSFMAMKEYESAAAVSSILEREEGTPVNAKDLFLTRAEYYLAMNEPQRAIDNLERAVPLVEPKNEQSRTRYILAQLYQQAGEDKKAYAELNQILKRNPPYELDFYSKLLLGQVSNLDQEDRTRLNKYFAKLLRNPNNKEYRDKIYYEMARLEYRQQRYPEALTLLRQSARAGGSNRAQKGYTQLLAGRIYYDNLQKYRAAAAYYDSAVQAMPREVPEYAVTAERSEVLQQFAQQITIVETQDSLQALAKLAPAELDTRLNAYAQAELDTRREAEVRAKKAAEAQNRLQTATGLSAERSGNVGTDPDLFASTSTGAAWYFDNPTSMSTARADFLRKWGNRPLQDNWRIVTQASNSPVNDQNGGTPVTAIAAGSENIVNGAQLGSTPAAAPTPEAQLQTLVAQYRQSIPLTEPQLQTSQLQVEEALFALGAIYRLQLQEPARAIESYEQLLTRFPATKHAPEVYYSLYLLYKDQNNPRAEVYAQKLRGQFPNSSYAKLVADPEYLRRVSVANEKMGVQLDSAFAQYKRQDFTQASATLTQARQQYPDTDLNDRAAYLNTLLTIRTQTPPTAKAAVEKFIKEYPDSPLVSEATTLQASYQKYEAGQLPGALASTQKPIVSNFRPGEVDTRPRAYYQAPVPATPVEVYRPELPAASPSRNIVPTPGATPTPPAGTAAPTPAPSSSAPVPAPGQTPTPAAASPAPNGTAPAPAAAEPAKSATPYTAAPTSAHTVALVFSSDATLLAELPKQLEAYNGRFYRAKNLSVQTEALGDAQVLVVVGSLPTLKEAQSYALKLRGPQSPLSRLRGAGYQTVVISTENLPLLRQTKNLEEYQQFYDNNFR</sequence>
<organism evidence="2 3">
    <name type="scientific">Hymenobacter defluvii</name>
    <dbReference type="NCBI Taxonomy" id="2054411"/>
    <lineage>
        <taxon>Bacteria</taxon>
        <taxon>Pseudomonadati</taxon>
        <taxon>Bacteroidota</taxon>
        <taxon>Cytophagia</taxon>
        <taxon>Cytophagales</taxon>
        <taxon>Hymenobacteraceae</taxon>
        <taxon>Hymenobacter</taxon>
    </lineage>
</organism>
<gene>
    <name evidence="2" type="ORF">J4D97_19310</name>
</gene>
<dbReference type="InterPro" id="IPR019734">
    <property type="entry name" value="TPR_rpt"/>
</dbReference>
<dbReference type="RefSeq" id="WP_208309001.1">
    <property type="nucleotide sequence ID" value="NZ_JAGETX010000017.1"/>
</dbReference>
<dbReference type="SMART" id="SM00028">
    <property type="entry name" value="TPR"/>
    <property type="match status" value="5"/>
</dbReference>
<reference evidence="2 3" key="1">
    <citation type="submission" date="2021-03" db="EMBL/GenBank/DDBJ databases">
        <authorList>
            <person name="Kim M.K."/>
        </authorList>
    </citation>
    <scope>NUCLEOTIDE SEQUENCE [LARGE SCALE GENOMIC DNA]</scope>
    <source>
        <strain evidence="2 3">BT507</strain>
    </source>
</reference>
<protein>
    <submittedName>
        <fullName evidence="2">Tetratricopeptide repeat protein</fullName>
    </submittedName>
</protein>
<dbReference type="EMBL" id="JAGETX010000017">
    <property type="protein sequence ID" value="MBO3272807.1"/>
    <property type="molecule type" value="Genomic_DNA"/>
</dbReference>
<comment type="caution">
    <text evidence="2">The sequence shown here is derived from an EMBL/GenBank/DDBJ whole genome shotgun (WGS) entry which is preliminary data.</text>
</comment>
<feature type="region of interest" description="Disordered" evidence="1">
    <location>
        <begin position="435"/>
        <end position="465"/>
    </location>
</feature>
<keyword evidence="3" id="KW-1185">Reference proteome</keyword>
<feature type="compositionally biased region" description="Low complexity" evidence="1">
    <location>
        <begin position="850"/>
        <end position="878"/>
    </location>
</feature>
<feature type="region of interest" description="Disordered" evidence="1">
    <location>
        <begin position="810"/>
        <end position="878"/>
    </location>
</feature>
<dbReference type="Gene3D" id="1.25.40.10">
    <property type="entry name" value="Tetratricopeptide repeat domain"/>
    <property type="match status" value="5"/>
</dbReference>
<dbReference type="InterPro" id="IPR011990">
    <property type="entry name" value="TPR-like_helical_dom_sf"/>
</dbReference>
<name>A0ABS3TGM6_9BACT</name>